<evidence type="ECO:0000259" key="1">
    <source>
        <dbReference type="Pfam" id="PF13472"/>
    </source>
</evidence>
<sequence length="404" mass="43359">MTSAVRHTVQVRQGDLAPFVVGAVSLEPGPRGGLVPYRLAPWARAQHDDPLLHWCEQAAAGVEVRVRTAATELAVTFAVLVPGPAGAAAPSPVVVVEDGGARQELRVERADLLPLGPDRTVGAVVPGEPFHLVVRAVRPAAERDVVVRLPHGARVEVLAIDADAPVAPVGRRPGALRWTHHGSSISHGLDLRVPDRPWPAQVARAEGWELTDLAFAGNAQLDGFTARTVRDVPADLVTLALGINLVNADSMRQRAMLPAVHAFLDTVREALPTTPVVLLQAVACPLHEDTPGPVVTGADGRMRAARRMVEPDEGALTLRRTREVLAAVHAVRCDPYLFLLDGRDVFGADDTHHLYDALHPDADGHDLIATRFPAVLRRVLREGPVTARPTTPRFDDPLATWVNA</sequence>
<reference evidence="2 3" key="1">
    <citation type="submission" date="2019-10" db="EMBL/GenBank/DDBJ databases">
        <title>Genome sequence of Luteimicrobium xylanilyticum HY-24.</title>
        <authorList>
            <person name="Kim D.Y."/>
            <person name="Park H.-Y."/>
        </authorList>
    </citation>
    <scope>NUCLEOTIDE SEQUENCE [LARGE SCALE GENOMIC DNA]</scope>
    <source>
        <strain evidence="2 3">HY-24</strain>
    </source>
</reference>
<dbReference type="SUPFAM" id="SSF52266">
    <property type="entry name" value="SGNH hydrolase"/>
    <property type="match status" value="1"/>
</dbReference>
<dbReference type="AlphaFoldDB" id="A0A5P9QCW6"/>
<dbReference type="KEGG" id="lxl:KDY119_02467"/>
<evidence type="ECO:0000313" key="3">
    <source>
        <dbReference type="Proteomes" id="UP000326702"/>
    </source>
</evidence>
<keyword evidence="3" id="KW-1185">Reference proteome</keyword>
<name>A0A5P9QCW6_9MICO</name>
<feature type="domain" description="SGNH hydrolase-type esterase" evidence="1">
    <location>
        <begin position="182"/>
        <end position="367"/>
    </location>
</feature>
<dbReference type="OrthoDB" id="2060945at2"/>
<organism evidence="2 3">
    <name type="scientific">Luteimicrobium xylanilyticum</name>
    <dbReference type="NCBI Taxonomy" id="1133546"/>
    <lineage>
        <taxon>Bacteria</taxon>
        <taxon>Bacillati</taxon>
        <taxon>Actinomycetota</taxon>
        <taxon>Actinomycetes</taxon>
        <taxon>Micrococcales</taxon>
        <taxon>Luteimicrobium</taxon>
    </lineage>
</organism>
<dbReference type="EMBL" id="CP045529">
    <property type="protein sequence ID" value="QFU98942.1"/>
    <property type="molecule type" value="Genomic_DNA"/>
</dbReference>
<dbReference type="RefSeq" id="WP_051136157.1">
    <property type="nucleotide sequence ID" value="NZ_BAABIH010000004.1"/>
</dbReference>
<dbReference type="Proteomes" id="UP000326702">
    <property type="component" value="Chromosome"/>
</dbReference>
<dbReference type="Gene3D" id="3.40.50.1110">
    <property type="entry name" value="SGNH hydrolase"/>
    <property type="match status" value="1"/>
</dbReference>
<dbReference type="InterPro" id="IPR013830">
    <property type="entry name" value="SGNH_hydro"/>
</dbReference>
<accession>A0A5P9QCW6</accession>
<protein>
    <recommendedName>
        <fullName evidence="1">SGNH hydrolase-type esterase domain-containing protein</fullName>
    </recommendedName>
</protein>
<dbReference type="Pfam" id="PF13472">
    <property type="entry name" value="Lipase_GDSL_2"/>
    <property type="match status" value="1"/>
</dbReference>
<gene>
    <name evidence="2" type="ORF">KDY119_02467</name>
</gene>
<proteinExistence type="predicted"/>
<evidence type="ECO:0000313" key="2">
    <source>
        <dbReference type="EMBL" id="QFU98942.1"/>
    </source>
</evidence>
<dbReference type="Gene3D" id="2.60.120.260">
    <property type="entry name" value="Galactose-binding domain-like"/>
    <property type="match status" value="1"/>
</dbReference>
<dbReference type="InterPro" id="IPR036514">
    <property type="entry name" value="SGNH_hydro_sf"/>
</dbReference>